<proteinExistence type="predicted"/>
<dbReference type="Pfam" id="PF00002">
    <property type="entry name" value="7tm_2"/>
    <property type="match status" value="1"/>
</dbReference>
<dbReference type="InterPro" id="IPR022343">
    <property type="entry name" value="GCR1-cAMP_receptor"/>
</dbReference>
<feature type="transmembrane region" description="Helical" evidence="5">
    <location>
        <begin position="255"/>
        <end position="275"/>
    </location>
</feature>
<name>A0ABS2ZA20_POLSE</name>
<feature type="transmembrane region" description="Helical" evidence="5">
    <location>
        <begin position="118"/>
        <end position="144"/>
    </location>
</feature>
<evidence type="ECO:0000256" key="3">
    <source>
        <dbReference type="ARBA" id="ARBA00022989"/>
    </source>
</evidence>
<evidence type="ECO:0000256" key="5">
    <source>
        <dbReference type="SAM" id="Phobius"/>
    </source>
</evidence>
<evidence type="ECO:0000259" key="7">
    <source>
        <dbReference type="PROSITE" id="PS50262"/>
    </source>
</evidence>
<dbReference type="PANTHER" id="PTHR23112:SF47">
    <property type="entry name" value="G-PROTEIN COUPLED RECEPTOR 157"/>
    <property type="match status" value="1"/>
</dbReference>
<evidence type="ECO:0000256" key="2">
    <source>
        <dbReference type="ARBA" id="ARBA00022692"/>
    </source>
</evidence>
<evidence type="ECO:0000256" key="1">
    <source>
        <dbReference type="ARBA" id="ARBA00004141"/>
    </source>
</evidence>
<dbReference type="PROSITE" id="PS50261">
    <property type="entry name" value="G_PROTEIN_RECEP_F2_4"/>
    <property type="match status" value="1"/>
</dbReference>
<dbReference type="PRINTS" id="PR00247">
    <property type="entry name" value="GPCRCAMP"/>
</dbReference>
<dbReference type="InterPro" id="IPR017452">
    <property type="entry name" value="GPCR_Rhodpsn_7TM"/>
</dbReference>
<feature type="non-terminal residue" evidence="8">
    <location>
        <position position="1"/>
    </location>
</feature>
<feature type="domain" description="G-protein coupled receptors family 1 profile" evidence="7">
    <location>
        <begin position="26"/>
        <end position="310"/>
    </location>
</feature>
<dbReference type="InterPro" id="IPR017981">
    <property type="entry name" value="GPCR_2-like_7TM"/>
</dbReference>
<keyword evidence="2 5" id="KW-0812">Transmembrane</keyword>
<accession>A0ABS2ZA20</accession>
<dbReference type="PROSITE" id="PS50262">
    <property type="entry name" value="G_PROTEIN_RECEP_F1_2"/>
    <property type="match status" value="1"/>
</dbReference>
<evidence type="ECO:0000313" key="9">
    <source>
        <dbReference type="Proteomes" id="UP001166052"/>
    </source>
</evidence>
<gene>
    <name evidence="8" type="primary">Gpr157</name>
    <name evidence="8" type="ORF">GTO92_0015507</name>
</gene>
<feature type="transmembrane region" description="Helical" evidence="5">
    <location>
        <begin position="164"/>
        <end position="189"/>
    </location>
</feature>
<dbReference type="Gene3D" id="1.20.1070.10">
    <property type="entry name" value="Rhodopsin 7-helix transmembrane proteins"/>
    <property type="match status" value="1"/>
</dbReference>
<feature type="non-terminal residue" evidence="8">
    <location>
        <position position="361"/>
    </location>
</feature>
<dbReference type="SUPFAM" id="SSF81321">
    <property type="entry name" value="Family A G protein-coupled receptor-like"/>
    <property type="match status" value="1"/>
</dbReference>
<dbReference type="EMBL" id="JAAWVN010027667">
    <property type="protein sequence ID" value="MBN3294658.1"/>
    <property type="molecule type" value="Genomic_DNA"/>
</dbReference>
<feature type="domain" description="G-protein coupled receptors family 2 profile 2" evidence="6">
    <location>
        <begin position="12"/>
        <end position="169"/>
    </location>
</feature>
<dbReference type="PRINTS" id="PR02001">
    <property type="entry name" value="GCR1CAMPR"/>
</dbReference>
<protein>
    <submittedName>
        <fullName evidence="8">GP157 protein</fullName>
    </submittedName>
</protein>
<comment type="caution">
    <text evidence="8">The sequence shown here is derived from an EMBL/GenBank/DDBJ whole genome shotgun (WGS) entry which is preliminary data.</text>
</comment>
<evidence type="ECO:0000256" key="4">
    <source>
        <dbReference type="ARBA" id="ARBA00023136"/>
    </source>
</evidence>
<reference evidence="8" key="1">
    <citation type="journal article" date="2021" name="Cell">
        <title>Tracing the genetic footprints of vertebrate landing in non-teleost ray-finned fishes.</title>
        <authorList>
            <person name="Bi X."/>
            <person name="Wang K."/>
            <person name="Yang L."/>
            <person name="Pan H."/>
            <person name="Jiang H."/>
            <person name="Wei Q."/>
            <person name="Fang M."/>
            <person name="Yu H."/>
            <person name="Zhu C."/>
            <person name="Cai Y."/>
            <person name="He Y."/>
            <person name="Gan X."/>
            <person name="Zeng H."/>
            <person name="Yu D."/>
            <person name="Zhu Y."/>
            <person name="Jiang H."/>
            <person name="Qiu Q."/>
            <person name="Yang H."/>
            <person name="Zhang Y.E."/>
            <person name="Wang W."/>
            <person name="Zhu M."/>
            <person name="He S."/>
            <person name="Zhang G."/>
        </authorList>
    </citation>
    <scope>NUCLEOTIDE SEQUENCE</scope>
    <source>
        <strain evidence="8">Bchr_001</strain>
    </source>
</reference>
<feature type="transmembrane region" description="Helical" evidence="5">
    <location>
        <begin position="46"/>
        <end position="65"/>
    </location>
</feature>
<dbReference type="InterPro" id="IPR000832">
    <property type="entry name" value="GPCR_2_secretin-like"/>
</dbReference>
<feature type="transmembrane region" description="Helical" evidence="5">
    <location>
        <begin position="85"/>
        <end position="106"/>
    </location>
</feature>
<keyword evidence="4 5" id="KW-0472">Membrane</keyword>
<evidence type="ECO:0000313" key="8">
    <source>
        <dbReference type="EMBL" id="MBN3294658.1"/>
    </source>
</evidence>
<sequence>MTDQPTEVFLYEQVLILVSCLLSFLGSCVIICTYVLWPDLRTKPRLLLVFLSVTDLLSALSYFYGVLQNFQTDSLDCVIQGAVSTFANTSSFFWTVSVALYLYIIIVRADQRLADSFLLWFHILSWGLPLGITVAAVSLQKIGYDASRVSVGWCWVRIQAKDHILWMLLTGNLWEIMAYLILPLLYLLIKKHIGRAHSNQRMLHNRQPTNNFEHYGTALAASLHFDNHAALSEYRPILASSPVAQSRSAMADRKLTLIPVIFIFLRIWSTIRFFLMLTKSPAVENPVLMILHGIGNTFQGGANCIMFVLFTQVVRSRLASALCCCRYENGCSCCTGTDEGVPQNRTLCTEEMNSSLWPNGD</sequence>
<dbReference type="InterPro" id="IPR000848">
    <property type="entry name" value="GPCR_cAMP"/>
</dbReference>
<comment type="subcellular location">
    <subcellularLocation>
        <location evidence="1">Membrane</location>
        <topology evidence="1">Multi-pass membrane protein</topology>
    </subcellularLocation>
</comment>
<feature type="transmembrane region" description="Helical" evidence="5">
    <location>
        <begin position="287"/>
        <end position="310"/>
    </location>
</feature>
<dbReference type="PANTHER" id="PTHR23112">
    <property type="entry name" value="G PROTEIN-COUPLED RECEPTOR 157-RELATED"/>
    <property type="match status" value="1"/>
</dbReference>
<dbReference type="Proteomes" id="UP001166052">
    <property type="component" value="Unassembled WGS sequence"/>
</dbReference>
<keyword evidence="9" id="KW-1185">Reference proteome</keyword>
<evidence type="ECO:0000259" key="6">
    <source>
        <dbReference type="PROSITE" id="PS50261"/>
    </source>
</evidence>
<keyword evidence="3 5" id="KW-1133">Transmembrane helix</keyword>
<organism evidence="8 9">
    <name type="scientific">Polypterus senegalus</name>
    <name type="common">Senegal bichir</name>
    <dbReference type="NCBI Taxonomy" id="55291"/>
    <lineage>
        <taxon>Eukaryota</taxon>
        <taxon>Metazoa</taxon>
        <taxon>Chordata</taxon>
        <taxon>Craniata</taxon>
        <taxon>Vertebrata</taxon>
        <taxon>Euteleostomi</taxon>
        <taxon>Actinopterygii</taxon>
        <taxon>Polypteriformes</taxon>
        <taxon>Polypteridae</taxon>
        <taxon>Polypterus</taxon>
    </lineage>
</organism>
<feature type="transmembrane region" description="Helical" evidence="5">
    <location>
        <begin position="14"/>
        <end position="37"/>
    </location>
</feature>